<organism evidence="3 4">
    <name type="scientific">Geodia barretti</name>
    <name type="common">Barrett's horny sponge</name>
    <dbReference type="NCBI Taxonomy" id="519541"/>
    <lineage>
        <taxon>Eukaryota</taxon>
        <taxon>Metazoa</taxon>
        <taxon>Porifera</taxon>
        <taxon>Demospongiae</taxon>
        <taxon>Heteroscleromorpha</taxon>
        <taxon>Tetractinellida</taxon>
        <taxon>Astrophorina</taxon>
        <taxon>Geodiidae</taxon>
        <taxon>Geodia</taxon>
    </lineage>
</organism>
<dbReference type="SUPFAM" id="SSF48726">
    <property type="entry name" value="Immunoglobulin"/>
    <property type="match status" value="1"/>
</dbReference>
<dbReference type="InterPro" id="IPR013783">
    <property type="entry name" value="Ig-like_fold"/>
</dbReference>
<comment type="caution">
    <text evidence="3">The sequence shown here is derived from an EMBL/GenBank/DDBJ whole genome shotgun (WGS) entry which is preliminary data.</text>
</comment>
<accession>A0AA35SRX2</accession>
<keyword evidence="1" id="KW-0732">Signal</keyword>
<dbReference type="Proteomes" id="UP001174909">
    <property type="component" value="Unassembled WGS sequence"/>
</dbReference>
<dbReference type="SMART" id="SM00408">
    <property type="entry name" value="IGc2"/>
    <property type="match status" value="1"/>
</dbReference>
<dbReference type="AlphaFoldDB" id="A0AA35SRX2"/>
<name>A0AA35SRX2_GEOBA</name>
<dbReference type="InterPro" id="IPR007110">
    <property type="entry name" value="Ig-like_dom"/>
</dbReference>
<evidence type="ECO:0000313" key="3">
    <source>
        <dbReference type="EMBL" id="CAI8035135.1"/>
    </source>
</evidence>
<proteinExistence type="predicted"/>
<evidence type="ECO:0000256" key="1">
    <source>
        <dbReference type="SAM" id="SignalP"/>
    </source>
</evidence>
<dbReference type="EMBL" id="CASHTH010002772">
    <property type="protein sequence ID" value="CAI8035135.1"/>
    <property type="molecule type" value="Genomic_DNA"/>
</dbReference>
<sequence length="173" mass="19109">MMRVHSPCRLAAVWPRSRLGPPQLLLVFISTLLLCTTGHLGSCGYDYAVQPHSINFTTIPQSQTAVQGETVVLNCSFPIVKLGSNYPVPHLEWWKNGTRIVDPEKPTKENIARGFLVSQLVIDSVTEGDEGYYECIAVDGKKKGDKVGEGRHIISSPRAYVQVVCKFTVILIV</sequence>
<feature type="non-terminal residue" evidence="3">
    <location>
        <position position="1"/>
    </location>
</feature>
<dbReference type="SMART" id="SM00409">
    <property type="entry name" value="IG"/>
    <property type="match status" value="1"/>
</dbReference>
<dbReference type="InterPro" id="IPR003599">
    <property type="entry name" value="Ig_sub"/>
</dbReference>
<gene>
    <name evidence="3" type="ORF">GBAR_LOCUS19741</name>
</gene>
<dbReference type="PROSITE" id="PS50835">
    <property type="entry name" value="IG_LIKE"/>
    <property type="match status" value="1"/>
</dbReference>
<dbReference type="InterPro" id="IPR036179">
    <property type="entry name" value="Ig-like_dom_sf"/>
</dbReference>
<dbReference type="Gene3D" id="2.60.40.10">
    <property type="entry name" value="Immunoglobulins"/>
    <property type="match status" value="1"/>
</dbReference>
<keyword evidence="4" id="KW-1185">Reference proteome</keyword>
<feature type="chain" id="PRO_5041445736" description="Ig-like domain-containing protein" evidence="1">
    <location>
        <begin position="39"/>
        <end position="173"/>
    </location>
</feature>
<feature type="signal peptide" evidence="1">
    <location>
        <begin position="1"/>
        <end position="38"/>
    </location>
</feature>
<feature type="domain" description="Ig-like" evidence="2">
    <location>
        <begin position="51"/>
        <end position="155"/>
    </location>
</feature>
<reference evidence="3" key="1">
    <citation type="submission" date="2023-03" db="EMBL/GenBank/DDBJ databases">
        <authorList>
            <person name="Steffen K."/>
            <person name="Cardenas P."/>
        </authorList>
    </citation>
    <scope>NUCLEOTIDE SEQUENCE</scope>
</reference>
<evidence type="ECO:0000313" key="4">
    <source>
        <dbReference type="Proteomes" id="UP001174909"/>
    </source>
</evidence>
<protein>
    <recommendedName>
        <fullName evidence="2">Ig-like domain-containing protein</fullName>
    </recommendedName>
</protein>
<dbReference type="InterPro" id="IPR003598">
    <property type="entry name" value="Ig_sub2"/>
</dbReference>
<dbReference type="Pfam" id="PF13927">
    <property type="entry name" value="Ig_3"/>
    <property type="match status" value="1"/>
</dbReference>
<evidence type="ECO:0000259" key="2">
    <source>
        <dbReference type="PROSITE" id="PS50835"/>
    </source>
</evidence>